<dbReference type="CDD" id="cd06563">
    <property type="entry name" value="GH20_chitobiase-like"/>
    <property type="match status" value="1"/>
</dbReference>
<dbReference type="RefSeq" id="WP_168609136.1">
    <property type="nucleotide sequence ID" value="NZ_JAAZQD010000003.1"/>
</dbReference>
<dbReference type="SUPFAM" id="SSF51445">
    <property type="entry name" value="(Trans)glycosidases"/>
    <property type="match status" value="1"/>
</dbReference>
<dbReference type="PRINTS" id="PR00738">
    <property type="entry name" value="GLHYDRLASE20"/>
</dbReference>
<evidence type="ECO:0000313" key="13">
    <source>
        <dbReference type="EMBL" id="NKZ38991.1"/>
    </source>
</evidence>
<sequence length="771" mass="84464">MTRGIHLPLLAALLLSCAARTAAAPPAASPWSVIPRPARMQPAAHGQVRIADGATVAVTPDTSATRAIARQLIARIAHTRGLHLRLAARADPRAAIALQLARDAEVTGDSGYRLRIGDGHVHIQARAPKGLFYGSVTLWQLLTQTPGAHGPATLADGLIIDHPRFAWRGLMLDSARHFQSVADIKKLIDWMALHKLDVLHWHLTDDQGWRLQIKRYPELTRIGACRKAVGPDAALTGSPDKPYCGFYTQAQVRDLVRYAQQRFVTIVPEIEIPGHAQAAIASYPELGVTGQRPPVSTNWGINTWLYAPNQHSLKFLENVLDEVMALFPSKYIHVGGDEAAKDQWQASPAVQAQMKKLGLKDENALQGWMIGKIGAYLDAHHRRLIGWDEILEGGVPADATVMSWRGVKGAIEAAHAGHDVVLSPSPVLYLDHLQSDAPDEPAGRPQVESLKDIYDFNPIPDAIDASQARHVLGAQLDLWTEYMPTFARDQHAIFPRLAALAEVVWSPADSHDWSDFLHRMPAQLARYRALGIDYADSAWAPRFALSAGSDGTIDVALSNQTGQGAIHYTTDGHMPTAQSRRYDAPLSLPGHAATTLRAATFADDGFRLAAPRTRRIDETALRTRRSDQLDTCTHKIVLRIEDDRPLHGPRPFYQMDINDMCWLWKQAPTAGMRHLAVTVGNLPWNYALWKDAAGVIKRPTAAPHGALEVHRDTCDGPRIARMPLAAAARTKLQTTLHAELPPLTGAHDLCFIATGDPTQGLWAIGNVKLSP</sequence>
<dbReference type="InterPro" id="IPR025705">
    <property type="entry name" value="Beta_hexosaminidase_sua/sub"/>
</dbReference>
<evidence type="ECO:0000256" key="8">
    <source>
        <dbReference type="PIRSR" id="PIRSR625705-1"/>
    </source>
</evidence>
<comment type="catalytic activity">
    <reaction evidence="1">
        <text>Hydrolysis of terminal non-reducing N-acetyl-D-hexosamine residues in N-acetyl-beta-D-hexosaminides.</text>
        <dbReference type="EC" id="3.2.1.52"/>
    </reaction>
</comment>
<keyword evidence="9" id="KW-0732">Signal</keyword>
<protein>
    <recommendedName>
        <fullName evidence="3">beta-N-acetylhexosaminidase</fullName>
        <ecNumber evidence="3">3.2.1.52</ecNumber>
    </recommendedName>
    <alternativeName>
        <fullName evidence="6">Beta-N-acetylhexosaminidase</fullName>
    </alternativeName>
    <alternativeName>
        <fullName evidence="7">N-acetyl-beta-glucosaminidase</fullName>
    </alternativeName>
</protein>
<feature type="domain" description="GH29D-like beta-sandwich" evidence="12">
    <location>
        <begin position="552"/>
        <end position="605"/>
    </location>
</feature>
<dbReference type="GO" id="GO:0004563">
    <property type="term" value="F:beta-N-acetylhexosaminidase activity"/>
    <property type="evidence" value="ECO:0007669"/>
    <property type="project" value="UniProtKB-EC"/>
</dbReference>
<evidence type="ECO:0000256" key="7">
    <source>
        <dbReference type="ARBA" id="ARBA00033000"/>
    </source>
</evidence>
<name>A0A846ZNE7_9GAMM</name>
<reference evidence="13 14" key="1">
    <citation type="journal article" date="2017" name="Int. J. Syst. Evol. Microbiol.">
        <title>Oleiagrimonas citrea sp. nov., a marine bacterium isolated from tidal flat sediment and emended description of the genus Oleiagrimonas Fang et al. 2015 and Oleiagrimonas soli.</title>
        <authorList>
            <person name="Yang S.H."/>
            <person name="Seo H.S."/>
            <person name="Seong C.N."/>
            <person name="Kwon K.K."/>
        </authorList>
    </citation>
    <scope>NUCLEOTIDE SEQUENCE [LARGE SCALE GENOMIC DNA]</scope>
    <source>
        <strain evidence="13 14">MEBiC09124</strain>
    </source>
</reference>
<evidence type="ECO:0000256" key="6">
    <source>
        <dbReference type="ARBA" id="ARBA00030512"/>
    </source>
</evidence>
<accession>A0A846ZNE7</accession>
<gene>
    <name evidence="13" type="ORF">HF690_08515</name>
</gene>
<dbReference type="AlphaFoldDB" id="A0A846ZNE7"/>
<dbReference type="Proteomes" id="UP000541636">
    <property type="component" value="Unassembled WGS sequence"/>
</dbReference>
<feature type="chain" id="PRO_5032691351" description="beta-N-acetylhexosaminidase" evidence="9">
    <location>
        <begin position="23"/>
        <end position="771"/>
    </location>
</feature>
<dbReference type="InterPro" id="IPR017853">
    <property type="entry name" value="GH"/>
</dbReference>
<dbReference type="Pfam" id="PF13290">
    <property type="entry name" value="CHB_HEX_C_1"/>
    <property type="match status" value="1"/>
</dbReference>
<comment type="caution">
    <text evidence="13">The sequence shown here is derived from an EMBL/GenBank/DDBJ whole genome shotgun (WGS) entry which is preliminary data.</text>
</comment>
<organism evidence="13 14">
    <name type="scientific">Oleiagrimonas citrea</name>
    <dbReference type="NCBI Taxonomy" id="1665687"/>
    <lineage>
        <taxon>Bacteria</taxon>
        <taxon>Pseudomonadati</taxon>
        <taxon>Pseudomonadota</taxon>
        <taxon>Gammaproteobacteria</taxon>
        <taxon>Lysobacterales</taxon>
        <taxon>Rhodanobacteraceae</taxon>
        <taxon>Oleiagrimonas</taxon>
    </lineage>
</organism>
<keyword evidence="4 13" id="KW-0378">Hydrolase</keyword>
<dbReference type="InterPro" id="IPR029018">
    <property type="entry name" value="Hex-like_dom2"/>
</dbReference>
<dbReference type="InterPro" id="IPR015882">
    <property type="entry name" value="HEX_bac_N"/>
</dbReference>
<dbReference type="EC" id="3.2.1.52" evidence="3"/>
<keyword evidence="5" id="KW-0326">Glycosidase</keyword>
<dbReference type="Pfam" id="PF02838">
    <property type="entry name" value="Glyco_hydro_20b"/>
    <property type="match status" value="1"/>
</dbReference>
<dbReference type="EMBL" id="JAAZQD010000003">
    <property type="protein sequence ID" value="NKZ38991.1"/>
    <property type="molecule type" value="Genomic_DNA"/>
</dbReference>
<feature type="active site" description="Proton donor" evidence="8">
    <location>
        <position position="338"/>
    </location>
</feature>
<dbReference type="GO" id="GO:0030203">
    <property type="term" value="P:glycosaminoglycan metabolic process"/>
    <property type="evidence" value="ECO:0007669"/>
    <property type="project" value="TreeGrafter"/>
</dbReference>
<dbReference type="InterPro" id="IPR059177">
    <property type="entry name" value="GH29D-like_dom"/>
</dbReference>
<evidence type="ECO:0000259" key="10">
    <source>
        <dbReference type="Pfam" id="PF00728"/>
    </source>
</evidence>
<evidence type="ECO:0000256" key="3">
    <source>
        <dbReference type="ARBA" id="ARBA00012663"/>
    </source>
</evidence>
<evidence type="ECO:0000256" key="1">
    <source>
        <dbReference type="ARBA" id="ARBA00001231"/>
    </source>
</evidence>
<evidence type="ECO:0000259" key="12">
    <source>
        <dbReference type="Pfam" id="PF13290"/>
    </source>
</evidence>
<dbReference type="InterPro" id="IPR015883">
    <property type="entry name" value="Glyco_hydro_20_cat"/>
</dbReference>
<dbReference type="Gene3D" id="3.30.379.10">
    <property type="entry name" value="Chitobiase/beta-hexosaminidase domain 2-like"/>
    <property type="match status" value="1"/>
</dbReference>
<dbReference type="Gene3D" id="3.20.20.80">
    <property type="entry name" value="Glycosidases"/>
    <property type="match status" value="1"/>
</dbReference>
<comment type="similarity">
    <text evidence="2">Belongs to the glycosyl hydrolase 20 family.</text>
</comment>
<dbReference type="Pfam" id="PF00728">
    <property type="entry name" value="Glyco_hydro_20"/>
    <property type="match status" value="1"/>
</dbReference>
<feature type="signal peptide" evidence="9">
    <location>
        <begin position="1"/>
        <end position="22"/>
    </location>
</feature>
<dbReference type="SUPFAM" id="SSF55545">
    <property type="entry name" value="beta-N-acetylhexosaminidase-like domain"/>
    <property type="match status" value="1"/>
</dbReference>
<dbReference type="GO" id="GO:0005975">
    <property type="term" value="P:carbohydrate metabolic process"/>
    <property type="evidence" value="ECO:0007669"/>
    <property type="project" value="InterPro"/>
</dbReference>
<dbReference type="GO" id="GO:0016020">
    <property type="term" value="C:membrane"/>
    <property type="evidence" value="ECO:0007669"/>
    <property type="project" value="TreeGrafter"/>
</dbReference>
<evidence type="ECO:0000313" key="14">
    <source>
        <dbReference type="Proteomes" id="UP000541636"/>
    </source>
</evidence>
<feature type="domain" description="Glycoside hydrolase family 20 catalytic" evidence="10">
    <location>
        <begin position="165"/>
        <end position="507"/>
    </location>
</feature>
<dbReference type="PANTHER" id="PTHR22600:SF57">
    <property type="entry name" value="BETA-N-ACETYLHEXOSAMINIDASE"/>
    <property type="match status" value="1"/>
</dbReference>
<evidence type="ECO:0000256" key="9">
    <source>
        <dbReference type="SAM" id="SignalP"/>
    </source>
</evidence>
<evidence type="ECO:0000259" key="11">
    <source>
        <dbReference type="Pfam" id="PF02838"/>
    </source>
</evidence>
<dbReference type="PROSITE" id="PS51257">
    <property type="entry name" value="PROKAR_LIPOPROTEIN"/>
    <property type="match status" value="1"/>
</dbReference>
<proteinExistence type="inferred from homology"/>
<evidence type="ECO:0000256" key="4">
    <source>
        <dbReference type="ARBA" id="ARBA00022801"/>
    </source>
</evidence>
<keyword evidence="14" id="KW-1185">Reference proteome</keyword>
<evidence type="ECO:0000256" key="2">
    <source>
        <dbReference type="ARBA" id="ARBA00006285"/>
    </source>
</evidence>
<feature type="domain" description="Beta-hexosaminidase bacterial type N-terminal" evidence="11">
    <location>
        <begin position="32"/>
        <end position="161"/>
    </location>
</feature>
<evidence type="ECO:0000256" key="5">
    <source>
        <dbReference type="ARBA" id="ARBA00023295"/>
    </source>
</evidence>
<dbReference type="PANTHER" id="PTHR22600">
    <property type="entry name" value="BETA-HEXOSAMINIDASE"/>
    <property type="match status" value="1"/>
</dbReference>